<gene>
    <name evidence="2" type="ORF">IX56_15995</name>
</gene>
<dbReference type="EMBL" id="JRKQ01000129">
    <property type="protein sequence ID" value="KGJ19534.1"/>
    <property type="molecule type" value="Genomic_DNA"/>
</dbReference>
<dbReference type="AlphaFoldDB" id="A0A099G9Y0"/>
<organism evidence="2 3">
    <name type="scientific">Paracoccus sanguinis</name>
    <dbReference type="NCBI Taxonomy" id="1545044"/>
    <lineage>
        <taxon>Bacteria</taxon>
        <taxon>Pseudomonadati</taxon>
        <taxon>Pseudomonadota</taxon>
        <taxon>Alphaproteobacteria</taxon>
        <taxon>Rhodobacterales</taxon>
        <taxon>Paracoccaceae</taxon>
        <taxon>Paracoccus</taxon>
    </lineage>
</organism>
<dbReference type="RefSeq" id="WP_036712121.1">
    <property type="nucleotide sequence ID" value="NZ_JRKQ01000129.1"/>
</dbReference>
<evidence type="ECO:0000313" key="3">
    <source>
        <dbReference type="Proteomes" id="UP000029858"/>
    </source>
</evidence>
<accession>A0A099G9Y0</accession>
<dbReference type="Proteomes" id="UP000029858">
    <property type="component" value="Unassembled WGS sequence"/>
</dbReference>
<reference evidence="2 3" key="1">
    <citation type="submission" date="2014-09" db="EMBL/GenBank/DDBJ databases">
        <authorList>
            <person name="McGinnis J.M."/>
            <person name="Wolfgang W.J."/>
        </authorList>
    </citation>
    <scope>NUCLEOTIDE SEQUENCE [LARGE SCALE GENOMIC DNA]</scope>
    <source>
        <strain evidence="2 3">5503</strain>
    </source>
</reference>
<feature type="region of interest" description="Disordered" evidence="1">
    <location>
        <begin position="41"/>
        <end position="64"/>
    </location>
</feature>
<evidence type="ECO:0000313" key="2">
    <source>
        <dbReference type="EMBL" id="KGJ19534.1"/>
    </source>
</evidence>
<name>A0A099G9Y0_9RHOB</name>
<evidence type="ECO:0000256" key="1">
    <source>
        <dbReference type="SAM" id="MobiDB-lite"/>
    </source>
</evidence>
<protein>
    <submittedName>
        <fullName evidence="2">Uncharacterized protein</fullName>
    </submittedName>
</protein>
<reference evidence="2 3" key="2">
    <citation type="submission" date="2014-10" db="EMBL/GenBank/DDBJ databases">
        <title>Paracoccus sanguinis sp. nov., isolated from clinical specimens of New York State patients.</title>
        <authorList>
            <person name="Mingle L.A."/>
            <person name="Cole J.A."/>
            <person name="Lapierre P."/>
            <person name="Musser K.A."/>
        </authorList>
    </citation>
    <scope>NUCLEOTIDE SEQUENCE [LARGE SCALE GENOMIC DNA]</scope>
    <source>
        <strain evidence="2 3">5503</strain>
    </source>
</reference>
<sequence>MTDAAPIQIDRDLPEAILADAPAAAVAALVRASGGVWLRGRPEDFPRAPDGAPEGWSAGDDRRAIPTDPAQGQVIVAEAEGQAGLVCRTGLHGGMVLTDLAPGRAITLAVVWHPHRTEPARTLLCLNPSAAGGAYLFLSHGEDGFTLKDTAEQAVLTVPDARRDGAPARMLVVSAGPSGLALWQDGGAVVRAPAEMDPLPARADLFIGCRSQRRGLAKTLGASLIREVIVLPGQQALSDETGPALAALAAHFRWGL</sequence>
<proteinExistence type="predicted"/>
<comment type="caution">
    <text evidence="2">The sequence shown here is derived from an EMBL/GenBank/DDBJ whole genome shotgun (WGS) entry which is preliminary data.</text>
</comment>